<dbReference type="EMBL" id="CAMPGE010011148">
    <property type="protein sequence ID" value="CAI2369988.1"/>
    <property type="molecule type" value="Genomic_DNA"/>
</dbReference>
<evidence type="ECO:0000313" key="2">
    <source>
        <dbReference type="EMBL" id="CAI2369988.1"/>
    </source>
</evidence>
<evidence type="ECO:0008006" key="4">
    <source>
        <dbReference type="Google" id="ProtNLM"/>
    </source>
</evidence>
<gene>
    <name evidence="2" type="ORF">ECRASSUSDP1_LOCUS11295</name>
</gene>
<proteinExistence type="predicted"/>
<dbReference type="SUPFAM" id="SSF46689">
    <property type="entry name" value="Homeodomain-like"/>
    <property type="match status" value="1"/>
</dbReference>
<feature type="compositionally biased region" description="Polar residues" evidence="1">
    <location>
        <begin position="1"/>
        <end position="11"/>
    </location>
</feature>
<dbReference type="Proteomes" id="UP001295684">
    <property type="component" value="Unassembled WGS sequence"/>
</dbReference>
<organism evidence="2 3">
    <name type="scientific">Euplotes crassus</name>
    <dbReference type="NCBI Taxonomy" id="5936"/>
    <lineage>
        <taxon>Eukaryota</taxon>
        <taxon>Sar</taxon>
        <taxon>Alveolata</taxon>
        <taxon>Ciliophora</taxon>
        <taxon>Intramacronucleata</taxon>
        <taxon>Spirotrichea</taxon>
        <taxon>Hypotrichia</taxon>
        <taxon>Euplotida</taxon>
        <taxon>Euplotidae</taxon>
        <taxon>Moneuplotes</taxon>
    </lineage>
</organism>
<comment type="caution">
    <text evidence="2">The sequence shown here is derived from an EMBL/GenBank/DDBJ whole genome shotgun (WGS) entry which is preliminary data.</text>
</comment>
<evidence type="ECO:0000313" key="3">
    <source>
        <dbReference type="Proteomes" id="UP001295684"/>
    </source>
</evidence>
<feature type="compositionally biased region" description="Basic residues" evidence="1">
    <location>
        <begin position="12"/>
        <end position="21"/>
    </location>
</feature>
<evidence type="ECO:0000256" key="1">
    <source>
        <dbReference type="SAM" id="MobiDB-lite"/>
    </source>
</evidence>
<dbReference type="AlphaFoldDB" id="A0AAD1XFD9"/>
<reference evidence="2" key="1">
    <citation type="submission" date="2023-07" db="EMBL/GenBank/DDBJ databases">
        <authorList>
            <consortium name="AG Swart"/>
            <person name="Singh M."/>
            <person name="Singh A."/>
            <person name="Seah K."/>
            <person name="Emmerich C."/>
        </authorList>
    </citation>
    <scope>NUCLEOTIDE SEQUENCE</scope>
    <source>
        <strain evidence="2">DP1</strain>
    </source>
</reference>
<accession>A0AAD1XFD9</accession>
<keyword evidence="3" id="KW-1185">Reference proteome</keyword>
<dbReference type="InterPro" id="IPR009057">
    <property type="entry name" value="Homeodomain-like_sf"/>
</dbReference>
<protein>
    <recommendedName>
        <fullName evidence="4">Homeobox domain-containing protein</fullName>
    </recommendedName>
</protein>
<name>A0AAD1XFD9_EUPCR</name>
<sequence length="392" mass="45663">MIKSNPLSQANQRRRAKNKVKPITRDHCKNSVETIAFSTGLKRKIKSREDTSPSSIVSLNLANRCDSETLSNRKRWKTLNEREVLESYFELDPNWKRSTILYVKEMVNLSEKQIYKWGYEKRRRLNLSIPHDTSINMKYITQIGELAKPIDFSDLNKLVSELFPEETNEEESLSKEARVVYDYLRDQLIERSVEYDKQSDLEKLLNERIPITNLAVEAKKNLMHCQANSSDRKMKEHCWLSENNLKSQISILGSTQITSIQDPEEWSEKSLFVQYEKDCSVDYDVRYDQISLNQIDSENNQSVENSMKNKSLRVQSTIIDEISLCKKFTNPGLETNEFFSDPTYMPKDTFSSTPITLCLNPLLDVNDAPLHEFCEDFQLEPLNGLAIKFPWD</sequence>
<feature type="region of interest" description="Disordered" evidence="1">
    <location>
        <begin position="1"/>
        <end position="21"/>
    </location>
</feature>